<keyword evidence="15 17" id="KW-0234">DNA repair</keyword>
<evidence type="ECO:0000313" key="21">
    <source>
        <dbReference type="EMBL" id="CAG5101192.1"/>
    </source>
</evidence>
<keyword evidence="8 17" id="KW-0227">DNA damage</keyword>
<dbReference type="EC" id="3.1.-.-" evidence="17"/>
<keyword evidence="22" id="KW-1185">Reference proteome</keyword>
<evidence type="ECO:0000256" key="14">
    <source>
        <dbReference type="ARBA" id="ARBA00023125"/>
    </source>
</evidence>
<dbReference type="OrthoDB" id="26491at2759"/>
<gene>
    <name evidence="21" type="ORF">HICCMSTLAB_LOCUS10265</name>
</gene>
<dbReference type="InterPro" id="IPR006085">
    <property type="entry name" value="XPG_DNA_repair_N"/>
</dbReference>
<comment type="caution">
    <text evidence="21">The sequence shown here is derived from an EMBL/GenBank/DDBJ whole genome shotgun (WGS) entry which is preliminary data.</text>
</comment>
<evidence type="ECO:0000256" key="2">
    <source>
        <dbReference type="ARBA" id="ARBA00010563"/>
    </source>
</evidence>
<dbReference type="Pfam" id="PF00752">
    <property type="entry name" value="XPG_N"/>
    <property type="match status" value="1"/>
</dbReference>
<dbReference type="GO" id="GO:0006310">
    <property type="term" value="P:DNA recombination"/>
    <property type="evidence" value="ECO:0007669"/>
    <property type="project" value="TreeGrafter"/>
</dbReference>
<keyword evidence="4" id="KW-0597">Phosphoprotein</keyword>
<dbReference type="FunFam" id="3.40.50.1010:FF:000002">
    <property type="entry name" value="Exonuclease 1, putative"/>
    <property type="match status" value="1"/>
</dbReference>
<dbReference type="PANTHER" id="PTHR11081">
    <property type="entry name" value="FLAP ENDONUCLEASE FAMILY MEMBER"/>
    <property type="match status" value="1"/>
</dbReference>
<reference evidence="21" key="1">
    <citation type="submission" date="2021-04" db="EMBL/GenBank/DDBJ databases">
        <authorList>
            <person name="Chebbi M.A.C M."/>
        </authorList>
    </citation>
    <scope>NUCLEOTIDE SEQUENCE</scope>
</reference>
<dbReference type="GO" id="GO:0006298">
    <property type="term" value="P:mismatch repair"/>
    <property type="evidence" value="ECO:0007669"/>
    <property type="project" value="TreeGrafter"/>
</dbReference>
<dbReference type="InterPro" id="IPR036279">
    <property type="entry name" value="5-3_exonuclease_C_sf"/>
</dbReference>
<evidence type="ECO:0000256" key="9">
    <source>
        <dbReference type="ARBA" id="ARBA00022769"/>
    </source>
</evidence>
<dbReference type="SMART" id="SM00485">
    <property type="entry name" value="XPGN"/>
    <property type="match status" value="1"/>
</dbReference>
<dbReference type="PANTHER" id="PTHR11081:SF8">
    <property type="entry name" value="EXONUCLEASE 1"/>
    <property type="match status" value="1"/>
</dbReference>
<proteinExistence type="inferred from homology"/>
<dbReference type="CDD" id="cd09857">
    <property type="entry name" value="PIN_EXO1"/>
    <property type="match status" value="1"/>
</dbReference>
<keyword evidence="7" id="KW-0255">Endonuclease</keyword>
<dbReference type="SMART" id="SM00279">
    <property type="entry name" value="HhH2"/>
    <property type="match status" value="1"/>
</dbReference>
<keyword evidence="13 17" id="KW-0267">Excision nuclease</keyword>
<dbReference type="GO" id="GO:0017108">
    <property type="term" value="F:5'-flap endonuclease activity"/>
    <property type="evidence" value="ECO:0007669"/>
    <property type="project" value="TreeGrafter"/>
</dbReference>
<evidence type="ECO:0000256" key="6">
    <source>
        <dbReference type="ARBA" id="ARBA00022723"/>
    </source>
</evidence>
<name>A0A8J2HK42_COTCN</name>
<feature type="compositionally biased region" description="Basic residues" evidence="18">
    <location>
        <begin position="691"/>
        <end position="700"/>
    </location>
</feature>
<dbReference type="FunFam" id="1.10.150.20:FF:000011">
    <property type="entry name" value="exonuclease 1"/>
    <property type="match status" value="1"/>
</dbReference>
<feature type="region of interest" description="Disordered" evidence="18">
    <location>
        <begin position="690"/>
        <end position="733"/>
    </location>
</feature>
<evidence type="ECO:0000313" key="22">
    <source>
        <dbReference type="Proteomes" id="UP000786811"/>
    </source>
</evidence>
<evidence type="ECO:0000256" key="12">
    <source>
        <dbReference type="ARBA" id="ARBA00022842"/>
    </source>
</evidence>
<dbReference type="GO" id="GO:0003677">
    <property type="term" value="F:DNA binding"/>
    <property type="evidence" value="ECO:0007669"/>
    <property type="project" value="UniProtKB-UniRule"/>
</dbReference>
<keyword evidence="9 17" id="KW-0228">DNA excision</keyword>
<keyword evidence="6 17" id="KW-0479">Metal-binding</keyword>
<comment type="function">
    <text evidence="17">5'-&gt;3' double-stranded DNA exonuclease which may also possess a cryptic 3'-&gt;5' double-stranded DNA exonuclease activity. Functions in DNA mismatch repair.</text>
</comment>
<dbReference type="GO" id="GO:0005634">
    <property type="term" value="C:nucleus"/>
    <property type="evidence" value="ECO:0007669"/>
    <property type="project" value="UniProtKB-SubCell"/>
</dbReference>
<dbReference type="Gene3D" id="1.10.150.20">
    <property type="entry name" value="5' to 3' exonuclease, C-terminal subdomain"/>
    <property type="match status" value="1"/>
</dbReference>
<dbReference type="PROSITE" id="PS00841">
    <property type="entry name" value="XPG_1"/>
    <property type="match status" value="1"/>
</dbReference>
<evidence type="ECO:0000256" key="18">
    <source>
        <dbReference type="SAM" id="MobiDB-lite"/>
    </source>
</evidence>
<dbReference type="SUPFAM" id="SSF88723">
    <property type="entry name" value="PIN domain-like"/>
    <property type="match status" value="1"/>
</dbReference>
<comment type="cofactor">
    <cofactor evidence="17">
        <name>Mg(2+)</name>
        <dbReference type="ChEBI" id="CHEBI:18420"/>
    </cofactor>
    <text evidence="17">Binds 2 magnesium ions per subunit. They probably participate in the reaction catalyzed by the enzyme. May bind an additional third magnesium ion after substrate binding.</text>
</comment>
<evidence type="ECO:0000256" key="11">
    <source>
        <dbReference type="ARBA" id="ARBA00022839"/>
    </source>
</evidence>
<feature type="region of interest" description="Disordered" evidence="18">
    <location>
        <begin position="464"/>
        <end position="495"/>
    </location>
</feature>
<evidence type="ECO:0000256" key="16">
    <source>
        <dbReference type="ARBA" id="ARBA00023242"/>
    </source>
</evidence>
<dbReference type="InterPro" id="IPR006086">
    <property type="entry name" value="XPG-I_dom"/>
</dbReference>
<dbReference type="EMBL" id="CAJNRD030001122">
    <property type="protein sequence ID" value="CAG5101192.1"/>
    <property type="molecule type" value="Genomic_DNA"/>
</dbReference>
<dbReference type="SMART" id="SM00484">
    <property type="entry name" value="XPGI"/>
    <property type="match status" value="1"/>
</dbReference>
<evidence type="ECO:0000256" key="4">
    <source>
        <dbReference type="ARBA" id="ARBA00022553"/>
    </source>
</evidence>
<dbReference type="InterPro" id="IPR044752">
    <property type="entry name" value="PIN-like_EXO1"/>
</dbReference>
<dbReference type="GO" id="GO:0035312">
    <property type="term" value="F:5'-3' DNA exonuclease activity"/>
    <property type="evidence" value="ECO:0007669"/>
    <property type="project" value="UniProtKB-UniRule"/>
</dbReference>
<accession>A0A8J2HK42</accession>
<evidence type="ECO:0000259" key="19">
    <source>
        <dbReference type="SMART" id="SM00484"/>
    </source>
</evidence>
<dbReference type="SUPFAM" id="SSF47807">
    <property type="entry name" value="5' to 3' exonuclease, C-terminal subdomain"/>
    <property type="match status" value="1"/>
</dbReference>
<keyword evidence="10 17" id="KW-0378">Hydrolase</keyword>
<dbReference type="InterPro" id="IPR008918">
    <property type="entry name" value="HhH2"/>
</dbReference>
<dbReference type="PROSITE" id="PS00842">
    <property type="entry name" value="XPG_2"/>
    <property type="match status" value="1"/>
</dbReference>
<evidence type="ECO:0000259" key="20">
    <source>
        <dbReference type="SMART" id="SM00485"/>
    </source>
</evidence>
<dbReference type="InterPro" id="IPR019974">
    <property type="entry name" value="XPG_CS"/>
</dbReference>
<dbReference type="GO" id="GO:0046872">
    <property type="term" value="F:metal ion binding"/>
    <property type="evidence" value="ECO:0007669"/>
    <property type="project" value="UniProtKB-UniRule"/>
</dbReference>
<dbReference type="Proteomes" id="UP000786811">
    <property type="component" value="Unassembled WGS sequence"/>
</dbReference>
<comment type="similarity">
    <text evidence="2 17">Belongs to the XPG/RAD2 endonuclease family. EXO1 subfamily.</text>
</comment>
<feature type="domain" description="XPG-I" evidence="19">
    <location>
        <begin position="138"/>
        <end position="213"/>
    </location>
</feature>
<dbReference type="CDD" id="cd09908">
    <property type="entry name" value="H3TH_EXO1"/>
    <property type="match status" value="1"/>
</dbReference>
<evidence type="ECO:0000256" key="10">
    <source>
        <dbReference type="ARBA" id="ARBA00022801"/>
    </source>
</evidence>
<dbReference type="Pfam" id="PF00867">
    <property type="entry name" value="XPG_I"/>
    <property type="match status" value="1"/>
</dbReference>
<evidence type="ECO:0000256" key="15">
    <source>
        <dbReference type="ARBA" id="ARBA00023204"/>
    </source>
</evidence>
<organism evidence="21 22">
    <name type="scientific">Cotesia congregata</name>
    <name type="common">Parasitoid wasp</name>
    <name type="synonym">Apanteles congregatus</name>
    <dbReference type="NCBI Taxonomy" id="51543"/>
    <lineage>
        <taxon>Eukaryota</taxon>
        <taxon>Metazoa</taxon>
        <taxon>Ecdysozoa</taxon>
        <taxon>Arthropoda</taxon>
        <taxon>Hexapoda</taxon>
        <taxon>Insecta</taxon>
        <taxon>Pterygota</taxon>
        <taxon>Neoptera</taxon>
        <taxon>Endopterygota</taxon>
        <taxon>Hymenoptera</taxon>
        <taxon>Apocrita</taxon>
        <taxon>Ichneumonoidea</taxon>
        <taxon>Braconidae</taxon>
        <taxon>Microgastrinae</taxon>
        <taxon>Cotesia</taxon>
    </lineage>
</organism>
<feature type="region of interest" description="Disordered" evidence="18">
    <location>
        <begin position="616"/>
        <end position="654"/>
    </location>
</feature>
<evidence type="ECO:0000256" key="3">
    <source>
        <dbReference type="ARBA" id="ARBA00020324"/>
    </source>
</evidence>
<dbReference type="AlphaFoldDB" id="A0A8J2HK42"/>
<dbReference type="InterPro" id="IPR006084">
    <property type="entry name" value="XPG/Rad2"/>
</dbReference>
<evidence type="ECO:0000256" key="17">
    <source>
        <dbReference type="RuleBase" id="RU910737"/>
    </source>
</evidence>
<feature type="compositionally biased region" description="Low complexity" evidence="18">
    <location>
        <begin position="701"/>
        <end position="710"/>
    </location>
</feature>
<keyword evidence="14 17" id="KW-0238">DNA-binding</keyword>
<comment type="subcellular location">
    <subcellularLocation>
        <location evidence="1 17">Nucleus</location>
    </subcellularLocation>
</comment>
<evidence type="ECO:0000256" key="1">
    <source>
        <dbReference type="ARBA" id="ARBA00004123"/>
    </source>
</evidence>
<keyword evidence="12 17" id="KW-0460">Magnesium</keyword>
<evidence type="ECO:0000256" key="7">
    <source>
        <dbReference type="ARBA" id="ARBA00022759"/>
    </source>
</evidence>
<evidence type="ECO:0000256" key="13">
    <source>
        <dbReference type="ARBA" id="ARBA00022881"/>
    </source>
</evidence>
<dbReference type="InterPro" id="IPR037315">
    <property type="entry name" value="EXO1_H3TH"/>
</dbReference>
<dbReference type="Gene3D" id="3.40.50.1010">
    <property type="entry name" value="5'-nuclease"/>
    <property type="match status" value="1"/>
</dbReference>
<feature type="domain" description="XPG N-terminal" evidence="20">
    <location>
        <begin position="1"/>
        <end position="99"/>
    </location>
</feature>
<dbReference type="PRINTS" id="PR00853">
    <property type="entry name" value="XPGRADSUPER"/>
</dbReference>
<evidence type="ECO:0000256" key="8">
    <source>
        <dbReference type="ARBA" id="ARBA00022763"/>
    </source>
</evidence>
<sequence>MGITGLLPFLDKSSKRGNISQFSGGTVAIDTYCWLHKGVFTCAEKLALGEPTDGYVQYCLKYVQMLLANRIKPILVFDGCYLPAKAETEIKRRESRETNKRRAAELMKMGRNAEGKAILRRSVDVTHEMALQVIKKCQELNVDCIVAPYEADAQLAYLNTSGIADVVITEDSDLTLFGCTKIFFKMDINGNGVLVEQDRLHLAMNLSPSQFDLDKFRHMCILSGCDYLPSLPGIGLNKAFKFILKNTDPDIHKALVRLSSYLNMKSLCVTPEYRDGFIRALVTFKHQLVFCPIQRKQVRLIPPPPEVTPEQLHHAGDEKPADLAFQLALGNYDPTSMKKLYDYNPDKALSRPRNSWHKGSGIPSSSIWSKDFKISGLKKTPVKNNKSNNTKWPNTAGKVITSNTDALKFKPSPLKRSFEDMETDLSESDIIKMYGSNKIQKNEAIIETKIKKEEEEEEVMEEIKELKTPPPASPQNKPNPFLKKSPQTSPCLVRGSRRRKVRTFVAVAPTVVNETSPVVSKYFFDESKMTNEEVKPATNLINPGSHIIPETQDEDLPEDLPLSQPDSYKENKIVNNEKFRERQKLSRLDSGIDMKNNNDYYVNNDVKLCSEVNQVSEVTSPAEEDTGNYSFSAEDREKNSEGDPATDDGIDCSANTSRVNNLRSSLFKWSNPKINLSKVNSFDSSPITVKNSKKLQRTKSAKISSAKKSPPAQPTQQNLLNSYGFKKKKVLKS</sequence>
<dbReference type="InterPro" id="IPR029060">
    <property type="entry name" value="PIN-like_dom_sf"/>
</dbReference>
<keyword evidence="16 17" id="KW-0539">Nucleus</keyword>
<evidence type="ECO:0000256" key="5">
    <source>
        <dbReference type="ARBA" id="ARBA00022722"/>
    </source>
</evidence>
<protein>
    <recommendedName>
        <fullName evidence="3 17">Exonuclease 1</fullName>
        <ecNumber evidence="17">3.1.-.-</ecNumber>
    </recommendedName>
</protein>
<keyword evidence="11 17" id="KW-0269">Exonuclease</keyword>
<keyword evidence="5 17" id="KW-0540">Nuclease</keyword>